<evidence type="ECO:0000259" key="2">
    <source>
        <dbReference type="Pfam" id="PF04909"/>
    </source>
</evidence>
<sequence length="306" mass="34514">MGITRREFSLSGTVSIFGLMTGVPPIDFRTRASGENDFDLMREVNKYRKIDAYATSNMTLDQLRDQIDFADRLSIEKMFVGMPMLPIKATPEEFRSINDKVIKGVKAYPDRLVGEFTINPTYKKEAIDEINRCVDNGLVGTRLYNQVKISDPLYEPIIEKLSELKMIVFMHGECQLGVGGYRMKYDAGKFPGTSTPEDFVAAAKKFPDANFQFAHIGGGGDWECMCKTFEHTPNIYLDTGGSNNEENMIDFALKYLGEDRLFFGTDNSYYQSVGKVLASNLNEGQKRKLFFDNYNALLKKGGFGVN</sequence>
<keyword evidence="3" id="KW-0378">Hydrolase</keyword>
<dbReference type="Gene3D" id="3.20.20.140">
    <property type="entry name" value="Metal-dependent hydrolases"/>
    <property type="match status" value="1"/>
</dbReference>
<proteinExistence type="predicted"/>
<keyword evidence="1" id="KW-0456">Lyase</keyword>
<dbReference type="InterPro" id="IPR032466">
    <property type="entry name" value="Metal_Hydrolase"/>
</dbReference>
<dbReference type="PANTHER" id="PTHR21240">
    <property type="entry name" value="2-AMINO-3-CARBOXYLMUCONATE-6-SEMIALDEHYDE DECARBOXYLASE"/>
    <property type="match status" value="1"/>
</dbReference>
<dbReference type="EMBL" id="CP012040">
    <property type="protein sequence ID" value="AKP49610.1"/>
    <property type="molecule type" value="Genomic_DNA"/>
</dbReference>
<dbReference type="SUPFAM" id="SSF51556">
    <property type="entry name" value="Metallo-dependent hydrolases"/>
    <property type="match status" value="1"/>
</dbReference>
<dbReference type="AlphaFoldDB" id="A0A0H4P905"/>
<reference evidence="3 4" key="1">
    <citation type="submission" date="2015-07" db="EMBL/GenBank/DDBJ databases">
        <authorList>
            <person name="Kim K.M."/>
        </authorList>
    </citation>
    <scope>NUCLEOTIDE SEQUENCE [LARGE SCALE GENOMIC DNA]</scope>
    <source>
        <strain evidence="3 4">KCTC 12363</strain>
    </source>
</reference>
<evidence type="ECO:0000256" key="1">
    <source>
        <dbReference type="ARBA" id="ARBA00023239"/>
    </source>
</evidence>
<gene>
    <name evidence="3" type="ORF">CA2015_0126</name>
</gene>
<dbReference type="PANTHER" id="PTHR21240:SF28">
    <property type="entry name" value="ISO-OROTATE DECARBOXYLASE (EUROFUNG)"/>
    <property type="match status" value="1"/>
</dbReference>
<dbReference type="OrthoDB" id="9777673at2"/>
<dbReference type="RefSeq" id="WP_048640134.1">
    <property type="nucleotide sequence ID" value="NZ_CP012040.1"/>
</dbReference>
<dbReference type="STRING" id="320787.CA2015_0126"/>
<feature type="domain" description="Amidohydrolase-related" evidence="2">
    <location>
        <begin position="88"/>
        <end position="266"/>
    </location>
</feature>
<accession>A0A0H4P905</accession>
<dbReference type="KEGG" id="camu:CA2015_0126"/>
<dbReference type="GO" id="GO:0016787">
    <property type="term" value="F:hydrolase activity"/>
    <property type="evidence" value="ECO:0007669"/>
    <property type="project" value="UniProtKB-KW"/>
</dbReference>
<evidence type="ECO:0000313" key="4">
    <source>
        <dbReference type="Proteomes" id="UP000036520"/>
    </source>
</evidence>
<dbReference type="InterPro" id="IPR032465">
    <property type="entry name" value="ACMSD"/>
</dbReference>
<dbReference type="Proteomes" id="UP000036520">
    <property type="component" value="Chromosome"/>
</dbReference>
<dbReference type="GO" id="GO:0005737">
    <property type="term" value="C:cytoplasm"/>
    <property type="evidence" value="ECO:0007669"/>
    <property type="project" value="TreeGrafter"/>
</dbReference>
<protein>
    <submittedName>
        <fullName evidence="3">Amidohydrolase 2</fullName>
    </submittedName>
</protein>
<dbReference type="GO" id="GO:0016831">
    <property type="term" value="F:carboxy-lyase activity"/>
    <property type="evidence" value="ECO:0007669"/>
    <property type="project" value="InterPro"/>
</dbReference>
<dbReference type="InterPro" id="IPR006680">
    <property type="entry name" value="Amidohydro-rel"/>
</dbReference>
<name>A0A0H4P905_9BACT</name>
<keyword evidence="4" id="KW-1185">Reference proteome</keyword>
<organism evidence="3 4">
    <name type="scientific">Cyclobacterium amurskyense</name>
    <dbReference type="NCBI Taxonomy" id="320787"/>
    <lineage>
        <taxon>Bacteria</taxon>
        <taxon>Pseudomonadati</taxon>
        <taxon>Bacteroidota</taxon>
        <taxon>Cytophagia</taxon>
        <taxon>Cytophagales</taxon>
        <taxon>Cyclobacteriaceae</taxon>
        <taxon>Cyclobacterium</taxon>
    </lineage>
</organism>
<dbReference type="Pfam" id="PF04909">
    <property type="entry name" value="Amidohydro_2"/>
    <property type="match status" value="1"/>
</dbReference>
<dbReference type="GO" id="GO:0019748">
    <property type="term" value="P:secondary metabolic process"/>
    <property type="evidence" value="ECO:0007669"/>
    <property type="project" value="TreeGrafter"/>
</dbReference>
<evidence type="ECO:0000313" key="3">
    <source>
        <dbReference type="EMBL" id="AKP49610.1"/>
    </source>
</evidence>